<evidence type="ECO:0000313" key="2">
    <source>
        <dbReference type="Proteomes" id="UP001207468"/>
    </source>
</evidence>
<sequence>MSLPRVAQMALRPVIAICGTTGVGKSKLGVELALKLSENIDRHGWTGGVVVNADAMQAYKGFDTITNKIPPGERAGYVIGQWIHDATRAISDAHDSKKVPIIVGGTAYWIQHLIFPGRLAVEPEQVSCPDSSPSASTVSPSDGLLSALSQVTVDLRSLFDSLPESPPLAADDPGAALALHNLLQALDPDVAARWHWRDTRKVLRNLEIMKNSGRKVSEVLQEQSAASLRPRYDTLFLWLYAEPTELKRRLDIRADEMLENGLLDEVRTLTNLASPSDEVGSGSGTTASSINYTHGVFQSIGFREFNRYLADPSPSEIKFQAAVQNLKTANHQYAKRQITWIRNKLLSAVRASKSTTGVGMYLLDATELQKWSSDVSDVASNLMEAFLRCDPLPDPPSLSSAAQRMLSVPAKAAATDPTAALLAHRKLLCSVCTVNDALPVMIEEGSQWAAHVKSTAHKRLAAKQAKRKERVHDVLPAATVSSERGRGDNRWRPY</sequence>
<keyword evidence="2" id="KW-1185">Reference proteome</keyword>
<proteinExistence type="predicted"/>
<name>A0ACC0UB76_9AGAM</name>
<accession>A0ACC0UB76</accession>
<protein>
    <submittedName>
        <fullName evidence="1">tRNA isopentenyltransferase</fullName>
    </submittedName>
</protein>
<comment type="caution">
    <text evidence="1">The sequence shown here is derived from an EMBL/GenBank/DDBJ whole genome shotgun (WGS) entry which is preliminary data.</text>
</comment>
<dbReference type="Proteomes" id="UP001207468">
    <property type="component" value="Unassembled WGS sequence"/>
</dbReference>
<reference evidence="1" key="1">
    <citation type="submission" date="2021-03" db="EMBL/GenBank/DDBJ databases">
        <title>Evolutionary priming and transition to the ectomycorrhizal habit in an iconic lineage of mushroom-forming fungi: is preadaptation a requirement?</title>
        <authorList>
            <consortium name="DOE Joint Genome Institute"/>
            <person name="Looney B.P."/>
            <person name="Miyauchi S."/>
            <person name="Morin E."/>
            <person name="Drula E."/>
            <person name="Courty P.E."/>
            <person name="Chicoki N."/>
            <person name="Fauchery L."/>
            <person name="Kohler A."/>
            <person name="Kuo A."/>
            <person name="LaButti K."/>
            <person name="Pangilinan J."/>
            <person name="Lipzen A."/>
            <person name="Riley R."/>
            <person name="Andreopoulos W."/>
            <person name="He G."/>
            <person name="Johnson J."/>
            <person name="Barry K.W."/>
            <person name="Grigoriev I.V."/>
            <person name="Nagy L."/>
            <person name="Hibbett D."/>
            <person name="Henrissat B."/>
            <person name="Matheny P.B."/>
            <person name="Labbe J."/>
            <person name="Martin A.F."/>
        </authorList>
    </citation>
    <scope>NUCLEOTIDE SEQUENCE</scope>
    <source>
        <strain evidence="1">BPL698</strain>
    </source>
</reference>
<organism evidence="1 2">
    <name type="scientific">Russula earlei</name>
    <dbReference type="NCBI Taxonomy" id="71964"/>
    <lineage>
        <taxon>Eukaryota</taxon>
        <taxon>Fungi</taxon>
        <taxon>Dikarya</taxon>
        <taxon>Basidiomycota</taxon>
        <taxon>Agaricomycotina</taxon>
        <taxon>Agaricomycetes</taxon>
        <taxon>Russulales</taxon>
        <taxon>Russulaceae</taxon>
        <taxon>Russula</taxon>
    </lineage>
</organism>
<gene>
    <name evidence="1" type="ORF">F5148DRAFT_1191909</name>
</gene>
<dbReference type="EMBL" id="JAGFNK010000077">
    <property type="protein sequence ID" value="KAI9508886.1"/>
    <property type="molecule type" value="Genomic_DNA"/>
</dbReference>
<evidence type="ECO:0000313" key="1">
    <source>
        <dbReference type="EMBL" id="KAI9508886.1"/>
    </source>
</evidence>